<feature type="region of interest" description="Disordered" evidence="1">
    <location>
        <begin position="1"/>
        <end position="20"/>
    </location>
</feature>
<evidence type="ECO:0000313" key="3">
    <source>
        <dbReference type="Proteomes" id="UP000008461"/>
    </source>
</evidence>
<dbReference type="EMBL" id="CP002691">
    <property type="protein sequence ID" value="AEE48258.1"/>
    <property type="molecule type" value="Genomic_DNA"/>
</dbReference>
<dbReference type="STRING" id="760192.Halhy_0346"/>
<proteinExistence type="predicted"/>
<keyword evidence="3" id="KW-1185">Reference proteome</keyword>
<sequence length="175" mass="19919">MALRAQEPPTPRTPEPTNMTTLSPSSRVWIYASNKPFTEADVPAIRMQIKEFAQQWVSHNRQLRADADVLHNRFVVLMVDESQADASGCSIDKSVAFLKGLQAEYGVDLFNRMIFSYQDAAGQVYSVDRDTFARLYATEQINDDTLVFDPLVATKQDLDQAFVKKLSQSWHKRMI</sequence>
<dbReference type="HOGENOM" id="CLU_105419_0_0_10"/>
<organism evidence="2 3">
    <name type="scientific">Haliscomenobacter hydrossis (strain ATCC 27775 / DSM 1100 / LMG 10767 / O)</name>
    <dbReference type="NCBI Taxonomy" id="760192"/>
    <lineage>
        <taxon>Bacteria</taxon>
        <taxon>Pseudomonadati</taxon>
        <taxon>Bacteroidota</taxon>
        <taxon>Saprospiria</taxon>
        <taxon>Saprospirales</taxon>
        <taxon>Haliscomenobacteraceae</taxon>
        <taxon>Haliscomenobacter</taxon>
    </lineage>
</organism>
<dbReference type="KEGG" id="hhy:Halhy_0346"/>
<evidence type="ECO:0000256" key="1">
    <source>
        <dbReference type="SAM" id="MobiDB-lite"/>
    </source>
</evidence>
<gene>
    <name evidence="2" type="ordered locus">Halhy_0346</name>
</gene>
<accession>F4KX30</accession>
<reference key="2">
    <citation type="submission" date="2011-04" db="EMBL/GenBank/DDBJ databases">
        <title>Complete sequence of chromosome of Haliscomenobacter hydrossis DSM 1100.</title>
        <authorList>
            <consortium name="US DOE Joint Genome Institute (JGI-PGF)"/>
            <person name="Lucas S."/>
            <person name="Han J."/>
            <person name="Lapidus A."/>
            <person name="Bruce D."/>
            <person name="Goodwin L."/>
            <person name="Pitluck S."/>
            <person name="Peters L."/>
            <person name="Kyrpides N."/>
            <person name="Mavromatis K."/>
            <person name="Ivanova N."/>
            <person name="Ovchinnikova G."/>
            <person name="Pagani I."/>
            <person name="Daligault H."/>
            <person name="Detter J.C."/>
            <person name="Han C."/>
            <person name="Land M."/>
            <person name="Hauser L."/>
            <person name="Markowitz V."/>
            <person name="Cheng J.-F."/>
            <person name="Hugenholtz P."/>
            <person name="Woyke T."/>
            <person name="Wu D."/>
            <person name="Verbarg S."/>
            <person name="Frueling A."/>
            <person name="Brambilla E."/>
            <person name="Klenk H.-P."/>
            <person name="Eisen J.A."/>
        </authorList>
    </citation>
    <scope>NUCLEOTIDE SEQUENCE</scope>
    <source>
        <strain>DSM 1100</strain>
    </source>
</reference>
<dbReference type="eggNOG" id="ENOG502ZBQZ">
    <property type="taxonomic scope" value="Bacteria"/>
</dbReference>
<dbReference type="Proteomes" id="UP000008461">
    <property type="component" value="Chromosome"/>
</dbReference>
<reference evidence="2 3" key="1">
    <citation type="journal article" date="2011" name="Stand. Genomic Sci.">
        <title>Complete genome sequence of Haliscomenobacter hydrossis type strain (O).</title>
        <authorList>
            <consortium name="US DOE Joint Genome Institute (JGI-PGF)"/>
            <person name="Daligault H."/>
            <person name="Lapidus A."/>
            <person name="Zeytun A."/>
            <person name="Nolan M."/>
            <person name="Lucas S."/>
            <person name="Del Rio T.G."/>
            <person name="Tice H."/>
            <person name="Cheng J.F."/>
            <person name="Tapia R."/>
            <person name="Han C."/>
            <person name="Goodwin L."/>
            <person name="Pitluck S."/>
            <person name="Liolios K."/>
            <person name="Pagani I."/>
            <person name="Ivanova N."/>
            <person name="Huntemann M."/>
            <person name="Mavromatis K."/>
            <person name="Mikhailova N."/>
            <person name="Pati A."/>
            <person name="Chen A."/>
            <person name="Palaniappan K."/>
            <person name="Land M."/>
            <person name="Hauser L."/>
            <person name="Brambilla E.M."/>
            <person name="Rohde M."/>
            <person name="Verbarg S."/>
            <person name="Goker M."/>
            <person name="Bristow J."/>
            <person name="Eisen J.A."/>
            <person name="Markowitz V."/>
            <person name="Hugenholtz P."/>
            <person name="Kyrpides N.C."/>
            <person name="Klenk H.P."/>
            <person name="Woyke T."/>
        </authorList>
    </citation>
    <scope>NUCLEOTIDE SEQUENCE [LARGE SCALE GENOMIC DNA]</scope>
    <source>
        <strain evidence="3">ATCC 27775 / DSM 1100 / LMG 10767 / O</strain>
    </source>
</reference>
<dbReference type="AlphaFoldDB" id="F4KX30"/>
<evidence type="ECO:0008006" key="4">
    <source>
        <dbReference type="Google" id="ProtNLM"/>
    </source>
</evidence>
<evidence type="ECO:0000313" key="2">
    <source>
        <dbReference type="EMBL" id="AEE48258.1"/>
    </source>
</evidence>
<protein>
    <recommendedName>
        <fullName evidence="4">ABC transporter ATPase</fullName>
    </recommendedName>
</protein>
<name>F4KX30_HALH1</name>